<organism evidence="1">
    <name type="scientific">Thermosulfidibacter takaii</name>
    <dbReference type="NCBI Taxonomy" id="412593"/>
    <lineage>
        <taxon>Bacteria</taxon>
        <taxon>Pseudomonadati</taxon>
        <taxon>Thermosulfidibacterota</taxon>
        <taxon>Thermosulfidibacteria</taxon>
        <taxon>Thermosulfidibacterales</taxon>
        <taxon>Thermosulfidibacteraceae</taxon>
    </lineage>
</organism>
<evidence type="ECO:0000313" key="1">
    <source>
        <dbReference type="EMBL" id="HDD53277.1"/>
    </source>
</evidence>
<gene>
    <name evidence="1" type="ORF">ENF32_04335</name>
</gene>
<comment type="caution">
    <text evidence="1">The sequence shown here is derived from an EMBL/GenBank/DDBJ whole genome shotgun (WGS) entry which is preliminary data.</text>
</comment>
<dbReference type="AlphaFoldDB" id="A0A7C0Y9E9"/>
<dbReference type="EMBL" id="DQWS01000162">
    <property type="protein sequence ID" value="HDD53277.1"/>
    <property type="molecule type" value="Genomic_DNA"/>
</dbReference>
<sequence>MDLYEVIIQELERTPGATIFIHKSPDGDALGSALTLAMALEA</sequence>
<reference evidence="1" key="1">
    <citation type="journal article" date="2020" name="mSystems">
        <title>Genome- and Community-Level Interaction Insights into Carbon Utilization and Element Cycling Functions of Hydrothermarchaeota in Hydrothermal Sediment.</title>
        <authorList>
            <person name="Zhou Z."/>
            <person name="Liu Y."/>
            <person name="Xu W."/>
            <person name="Pan J."/>
            <person name="Luo Z.H."/>
            <person name="Li M."/>
        </authorList>
    </citation>
    <scope>NUCLEOTIDE SEQUENCE [LARGE SCALE GENOMIC DNA]</scope>
    <source>
        <strain evidence="1">HyVt-115</strain>
    </source>
</reference>
<dbReference type="SUPFAM" id="SSF64182">
    <property type="entry name" value="DHH phosphoesterases"/>
    <property type="match status" value="1"/>
</dbReference>
<dbReference type="Proteomes" id="UP000885690">
    <property type="component" value="Unassembled WGS sequence"/>
</dbReference>
<dbReference type="InterPro" id="IPR038763">
    <property type="entry name" value="DHH_sf"/>
</dbReference>
<feature type="non-terminal residue" evidence="1">
    <location>
        <position position="42"/>
    </location>
</feature>
<protein>
    <submittedName>
        <fullName evidence="1">Bifunctional oligoribonuclease/PAP phosphatase NrnA</fullName>
    </submittedName>
</protein>
<dbReference type="Gene3D" id="3.90.1640.10">
    <property type="entry name" value="inorganic pyrophosphatase (n-terminal core)"/>
    <property type="match status" value="1"/>
</dbReference>
<proteinExistence type="predicted"/>
<name>A0A7C0Y9E9_9BACT</name>
<accession>A0A7C0Y9E9</accession>